<comment type="caution">
    <text evidence="2">The sequence shown here is derived from an EMBL/GenBank/DDBJ whole genome shotgun (WGS) entry which is preliminary data.</text>
</comment>
<evidence type="ECO:0000313" key="2">
    <source>
        <dbReference type="EMBL" id="PJI85719.1"/>
    </source>
</evidence>
<dbReference type="EMBL" id="PGTZ01000011">
    <property type="protein sequence ID" value="PJI85719.1"/>
    <property type="molecule type" value="Genomic_DNA"/>
</dbReference>
<accession>A0A2M8W486</accession>
<dbReference type="AlphaFoldDB" id="A0A2M8W486"/>
<reference evidence="2 3" key="1">
    <citation type="submission" date="2017-11" db="EMBL/GenBank/DDBJ databases">
        <title>Genomic Encyclopedia of Archaeal and Bacterial Type Strains, Phase II (KMG-II): From Individual Species to Whole Genera.</title>
        <authorList>
            <person name="Goeker M."/>
        </authorList>
    </citation>
    <scope>NUCLEOTIDE SEQUENCE [LARGE SCALE GENOMIC DNA]</scope>
    <source>
        <strain evidence="2 3">DSM 22413</strain>
    </source>
</reference>
<protein>
    <submittedName>
        <fullName evidence="2">Anti-anti-sigma factor</fullName>
    </submittedName>
</protein>
<dbReference type="InterPro" id="IPR036513">
    <property type="entry name" value="STAS_dom_sf"/>
</dbReference>
<dbReference type="CDD" id="cd07043">
    <property type="entry name" value="STAS_anti-anti-sigma_factors"/>
    <property type="match status" value="1"/>
</dbReference>
<proteinExistence type="predicted"/>
<dbReference type="SUPFAM" id="SSF52091">
    <property type="entry name" value="SpoIIaa-like"/>
    <property type="match status" value="1"/>
</dbReference>
<feature type="domain" description="STAS" evidence="1">
    <location>
        <begin position="20"/>
        <end position="94"/>
    </location>
</feature>
<evidence type="ECO:0000313" key="3">
    <source>
        <dbReference type="Proteomes" id="UP000231586"/>
    </source>
</evidence>
<dbReference type="Gene3D" id="3.30.750.24">
    <property type="entry name" value="STAS domain"/>
    <property type="match status" value="1"/>
</dbReference>
<dbReference type="PROSITE" id="PS50801">
    <property type="entry name" value="STAS"/>
    <property type="match status" value="1"/>
</dbReference>
<dbReference type="OrthoDB" id="9793697at2"/>
<dbReference type="Pfam" id="PF01740">
    <property type="entry name" value="STAS"/>
    <property type="match status" value="1"/>
</dbReference>
<keyword evidence="3" id="KW-1185">Reference proteome</keyword>
<dbReference type="Proteomes" id="UP000231586">
    <property type="component" value="Unassembled WGS sequence"/>
</dbReference>
<sequence>MGDASGVLVQRGGRRWVMWGEIDFALTHRVKKDLLATIDGLPKTIDLSRVTFMDSSGLHLLLMKVTPTSKPRLVRAPAQVVALLTTSGVLDMVELVDHDDSPDDPPPAARAVAG</sequence>
<organism evidence="2 3">
    <name type="scientific">Luteimicrobium subarcticum</name>
    <dbReference type="NCBI Taxonomy" id="620910"/>
    <lineage>
        <taxon>Bacteria</taxon>
        <taxon>Bacillati</taxon>
        <taxon>Actinomycetota</taxon>
        <taxon>Actinomycetes</taxon>
        <taxon>Micrococcales</taxon>
        <taxon>Luteimicrobium</taxon>
    </lineage>
</organism>
<evidence type="ECO:0000259" key="1">
    <source>
        <dbReference type="PROSITE" id="PS50801"/>
    </source>
</evidence>
<gene>
    <name evidence="2" type="ORF">CLV34_2910</name>
</gene>
<dbReference type="RefSeq" id="WP_100350991.1">
    <property type="nucleotide sequence ID" value="NZ_PGTZ01000011.1"/>
</dbReference>
<name>A0A2M8W486_9MICO</name>
<dbReference type="InterPro" id="IPR002645">
    <property type="entry name" value="STAS_dom"/>
</dbReference>